<evidence type="ECO:0000313" key="3">
    <source>
        <dbReference type="EMBL" id="MBC9206230.1"/>
    </source>
</evidence>
<feature type="signal peptide" evidence="1">
    <location>
        <begin position="1"/>
        <end position="24"/>
    </location>
</feature>
<dbReference type="Proteomes" id="UP000626026">
    <property type="component" value="Unassembled WGS sequence"/>
</dbReference>
<dbReference type="SUPFAM" id="SSF56935">
    <property type="entry name" value="Porins"/>
    <property type="match status" value="1"/>
</dbReference>
<sequence length="410" mass="42404">MRKILLATTAVAAAALFGPGVASAQEAPTVRVGGYFRFNYAFVDQSGANGVGAAAGTSTGKSDFASDAEVHVIVTGKAANGLTYGATIEIQEDQNRQATATTATKTSLDIDEQYVWVAYPTLGQLRMGDEDGVVLGAMVTGFNTSFGTGGFDGDVYDYIIGANQRPGYVAGGALADSSKVIYTSPQFFGFDFGASFAFNNGEGEDSGCESVSAACDRTGSTPGGVLRMRNERQVALRYRGSFGGVGVQAMVGYVGSDVVTNSTGQSGKQVSAGQAGVNLSAYGFLLGANYTRGSSNGGYAPIARSGGAIVDDRDMEQYTLGLSYTWQALTVGANGFIINSAGNQTVGAGRRDRVWSVGANYTLAPGLQVVAEYINIDRKEAGFDFINGAAGRANNNVGSDVFLTGVRIAF</sequence>
<keyword evidence="4" id="KW-1185">Reference proteome</keyword>
<name>A0ABR7RJC7_9PROT</name>
<evidence type="ECO:0000259" key="2">
    <source>
        <dbReference type="Pfam" id="PF13609"/>
    </source>
</evidence>
<keyword evidence="1" id="KW-0732">Signal</keyword>
<protein>
    <submittedName>
        <fullName evidence="3">Porin</fullName>
    </submittedName>
</protein>
<accession>A0ABR7RJC7</accession>
<dbReference type="InterPro" id="IPR023614">
    <property type="entry name" value="Porin_dom_sf"/>
</dbReference>
<dbReference type="InterPro" id="IPR033900">
    <property type="entry name" value="Gram_neg_porin_domain"/>
</dbReference>
<dbReference type="RefSeq" id="WP_187783410.1">
    <property type="nucleotide sequence ID" value="NZ_JACTVA010000006.1"/>
</dbReference>
<dbReference type="Pfam" id="PF13609">
    <property type="entry name" value="Porin_4"/>
    <property type="match status" value="1"/>
</dbReference>
<dbReference type="EMBL" id="JACTVA010000006">
    <property type="protein sequence ID" value="MBC9206230.1"/>
    <property type="molecule type" value="Genomic_DNA"/>
</dbReference>
<feature type="chain" id="PRO_5045242951" evidence="1">
    <location>
        <begin position="25"/>
        <end position="410"/>
    </location>
</feature>
<feature type="domain" description="Porin" evidence="2">
    <location>
        <begin position="10"/>
        <end position="379"/>
    </location>
</feature>
<reference evidence="3 4" key="1">
    <citation type="journal article" date="2013" name="Int. J. Syst. Evol. Microbiol.">
        <title>Roseomonas aerophila sp. nov., isolated from air.</title>
        <authorList>
            <person name="Kim S.J."/>
            <person name="Weon H.Y."/>
            <person name="Ahn J.H."/>
            <person name="Hong S.B."/>
            <person name="Seok S.J."/>
            <person name="Whang K.S."/>
            <person name="Kwon S.W."/>
        </authorList>
    </citation>
    <scope>NUCLEOTIDE SEQUENCE [LARGE SCALE GENOMIC DNA]</scope>
    <source>
        <strain evidence="3 4">NBRC 108923</strain>
    </source>
</reference>
<gene>
    <name evidence="3" type="ORF">IBL26_05235</name>
</gene>
<evidence type="ECO:0000313" key="4">
    <source>
        <dbReference type="Proteomes" id="UP000626026"/>
    </source>
</evidence>
<evidence type="ECO:0000256" key="1">
    <source>
        <dbReference type="SAM" id="SignalP"/>
    </source>
</evidence>
<dbReference type="Gene3D" id="2.40.160.10">
    <property type="entry name" value="Porin"/>
    <property type="match status" value="1"/>
</dbReference>
<proteinExistence type="predicted"/>
<comment type="caution">
    <text evidence="3">The sequence shown here is derived from an EMBL/GenBank/DDBJ whole genome shotgun (WGS) entry which is preliminary data.</text>
</comment>
<organism evidence="3 4">
    <name type="scientific">Teichococcus aerophilus</name>
    <dbReference type="NCBI Taxonomy" id="1224513"/>
    <lineage>
        <taxon>Bacteria</taxon>
        <taxon>Pseudomonadati</taxon>
        <taxon>Pseudomonadota</taxon>
        <taxon>Alphaproteobacteria</taxon>
        <taxon>Acetobacterales</taxon>
        <taxon>Roseomonadaceae</taxon>
        <taxon>Roseomonas</taxon>
    </lineage>
</organism>